<dbReference type="Gene3D" id="2.60.120.10">
    <property type="entry name" value="Jelly Rolls"/>
    <property type="match status" value="1"/>
</dbReference>
<evidence type="ECO:0000313" key="9">
    <source>
        <dbReference type="Proteomes" id="UP000177190"/>
    </source>
</evidence>
<dbReference type="InterPro" id="IPR014710">
    <property type="entry name" value="RmlC-like_jellyroll"/>
</dbReference>
<comment type="catalytic activity">
    <reaction evidence="6">
        <text>alpha-D-glucose 6-phosphate = beta-D-fructose 6-phosphate</text>
        <dbReference type="Rhea" id="RHEA:11816"/>
        <dbReference type="ChEBI" id="CHEBI:57634"/>
        <dbReference type="ChEBI" id="CHEBI:58225"/>
        <dbReference type="EC" id="5.3.1.9"/>
    </reaction>
</comment>
<evidence type="ECO:0000256" key="1">
    <source>
        <dbReference type="ARBA" id="ARBA00004926"/>
    </source>
</evidence>
<evidence type="ECO:0000256" key="4">
    <source>
        <dbReference type="ARBA" id="ARBA00022432"/>
    </source>
</evidence>
<sequence length="201" mass="23489">MAFDLSQLTPDIRRLNDMREVIYDKEWLKTASDIELYYMYRGLEEMDGLRYDITVIPAKMLSAEFIKTKGHYHMGNWQEVYTVLEGTAIYLMQKKNNKKEIEDVYFVKAEKGESIIIPSGWGHVTINPSETQELKICNWVSEDCESDYSDFERLQGACYYYILQPGSGQAGWIKNENYKSVPPLRQEQPLKSAPKNLDFLR</sequence>
<dbReference type="GO" id="GO:0006094">
    <property type="term" value="P:gluconeogenesis"/>
    <property type="evidence" value="ECO:0007669"/>
    <property type="project" value="UniProtKB-KW"/>
</dbReference>
<evidence type="ECO:0000256" key="2">
    <source>
        <dbReference type="ARBA" id="ARBA00006542"/>
    </source>
</evidence>
<name>A0A1G2HL11_9BACT</name>
<dbReference type="GO" id="GO:0005737">
    <property type="term" value="C:cytoplasm"/>
    <property type="evidence" value="ECO:0007669"/>
    <property type="project" value="InterPro"/>
</dbReference>
<evidence type="ECO:0000256" key="6">
    <source>
        <dbReference type="ARBA" id="ARBA00029321"/>
    </source>
</evidence>
<feature type="domain" description="Glucose-6-phosphate isomerase prokaryote" evidence="7">
    <location>
        <begin position="45"/>
        <end position="164"/>
    </location>
</feature>
<dbReference type="InterPro" id="IPR011051">
    <property type="entry name" value="RmlC_Cupin_sf"/>
</dbReference>
<protein>
    <recommendedName>
        <fullName evidence="3">glucose-6-phosphate isomerase</fullName>
        <ecNumber evidence="3">5.3.1.9</ecNumber>
    </recommendedName>
</protein>
<evidence type="ECO:0000256" key="5">
    <source>
        <dbReference type="ARBA" id="ARBA00023152"/>
    </source>
</evidence>
<comment type="similarity">
    <text evidence="2">Belongs to the archaeal-type GPI family.</text>
</comment>
<dbReference type="Pfam" id="PF06560">
    <property type="entry name" value="GPI"/>
    <property type="match status" value="1"/>
</dbReference>
<dbReference type="STRING" id="1802200.A2812_01610"/>
<evidence type="ECO:0000259" key="7">
    <source>
        <dbReference type="Pfam" id="PF06560"/>
    </source>
</evidence>
<dbReference type="EC" id="5.3.1.9" evidence="3"/>
<dbReference type="EMBL" id="MHOM01000041">
    <property type="protein sequence ID" value="OGZ63143.1"/>
    <property type="molecule type" value="Genomic_DNA"/>
</dbReference>
<keyword evidence="5" id="KW-0324">Glycolysis</keyword>
<comment type="caution">
    <text evidence="8">The sequence shown here is derived from an EMBL/GenBank/DDBJ whole genome shotgun (WGS) entry which is preliminary data.</text>
</comment>
<proteinExistence type="inferred from homology"/>
<dbReference type="SUPFAM" id="SSF51182">
    <property type="entry name" value="RmlC-like cupins"/>
    <property type="match status" value="1"/>
</dbReference>
<dbReference type="InterPro" id="IPR010551">
    <property type="entry name" value="G6P_isomerase_prok"/>
</dbReference>
<evidence type="ECO:0000313" key="8">
    <source>
        <dbReference type="EMBL" id="OGZ63143.1"/>
    </source>
</evidence>
<accession>A0A1G2HL11</accession>
<keyword evidence="4" id="KW-0312">Gluconeogenesis</keyword>
<dbReference type="CDD" id="cd02218">
    <property type="entry name" value="cupin_PGI"/>
    <property type="match status" value="1"/>
</dbReference>
<dbReference type="GO" id="GO:0006096">
    <property type="term" value="P:glycolytic process"/>
    <property type="evidence" value="ECO:0007669"/>
    <property type="project" value="UniProtKB-UniPathway"/>
</dbReference>
<dbReference type="UniPathway" id="UPA00109">
    <property type="reaction ID" value="UER00181"/>
</dbReference>
<organism evidence="8 9">
    <name type="scientific">Candidatus Staskawiczbacteria bacterium RIFCSPHIGHO2_01_FULL_36_16</name>
    <dbReference type="NCBI Taxonomy" id="1802200"/>
    <lineage>
        <taxon>Bacteria</taxon>
        <taxon>Candidatus Staskawicziibacteriota</taxon>
    </lineage>
</organism>
<evidence type="ECO:0000256" key="3">
    <source>
        <dbReference type="ARBA" id="ARBA00011952"/>
    </source>
</evidence>
<comment type="pathway">
    <text evidence="1">Carbohydrate degradation; glycolysis; D-glyceraldehyde 3-phosphate and glycerone phosphate from D-glucose: step 2/4.</text>
</comment>
<dbReference type="GO" id="GO:0004347">
    <property type="term" value="F:glucose-6-phosphate isomerase activity"/>
    <property type="evidence" value="ECO:0007669"/>
    <property type="project" value="UniProtKB-EC"/>
</dbReference>
<dbReference type="AlphaFoldDB" id="A0A1G2HL11"/>
<gene>
    <name evidence="8" type="ORF">A2812_01610</name>
</gene>
<reference evidence="8 9" key="1">
    <citation type="journal article" date="2016" name="Nat. Commun.">
        <title>Thousands of microbial genomes shed light on interconnected biogeochemical processes in an aquifer system.</title>
        <authorList>
            <person name="Anantharaman K."/>
            <person name="Brown C.T."/>
            <person name="Hug L.A."/>
            <person name="Sharon I."/>
            <person name="Castelle C.J."/>
            <person name="Probst A.J."/>
            <person name="Thomas B.C."/>
            <person name="Singh A."/>
            <person name="Wilkins M.J."/>
            <person name="Karaoz U."/>
            <person name="Brodie E.L."/>
            <person name="Williams K.H."/>
            <person name="Hubbard S.S."/>
            <person name="Banfield J.F."/>
        </authorList>
    </citation>
    <scope>NUCLEOTIDE SEQUENCE [LARGE SCALE GENOMIC DNA]</scope>
</reference>
<dbReference type="Proteomes" id="UP000177190">
    <property type="component" value="Unassembled WGS sequence"/>
</dbReference>